<gene>
    <name evidence="1" type="ORF">B0F90DRAFT_1787686</name>
</gene>
<dbReference type="Proteomes" id="UP001203297">
    <property type="component" value="Unassembled WGS sequence"/>
</dbReference>
<comment type="caution">
    <text evidence="1">The sequence shown here is derived from an EMBL/GenBank/DDBJ whole genome shotgun (WGS) entry which is preliminary data.</text>
</comment>
<keyword evidence="2" id="KW-1185">Reference proteome</keyword>
<dbReference type="AlphaFoldDB" id="A0AAD4LUW1"/>
<evidence type="ECO:0000313" key="2">
    <source>
        <dbReference type="Proteomes" id="UP001203297"/>
    </source>
</evidence>
<dbReference type="EMBL" id="WTXG01000238">
    <property type="protein sequence ID" value="KAI0290266.1"/>
    <property type="molecule type" value="Genomic_DNA"/>
</dbReference>
<reference evidence="1" key="1">
    <citation type="journal article" date="2022" name="New Phytol.">
        <title>Evolutionary transition to the ectomycorrhizal habit in the genomes of a hyperdiverse lineage of mushroom-forming fungi.</title>
        <authorList>
            <person name="Looney B."/>
            <person name="Miyauchi S."/>
            <person name="Morin E."/>
            <person name="Drula E."/>
            <person name="Courty P.E."/>
            <person name="Kohler A."/>
            <person name="Kuo A."/>
            <person name="LaButti K."/>
            <person name="Pangilinan J."/>
            <person name="Lipzen A."/>
            <person name="Riley R."/>
            <person name="Andreopoulos W."/>
            <person name="He G."/>
            <person name="Johnson J."/>
            <person name="Nolan M."/>
            <person name="Tritt A."/>
            <person name="Barry K.W."/>
            <person name="Grigoriev I.V."/>
            <person name="Nagy L.G."/>
            <person name="Hibbett D."/>
            <person name="Henrissat B."/>
            <person name="Matheny P.B."/>
            <person name="Labbe J."/>
            <person name="Martin F.M."/>
        </authorList>
    </citation>
    <scope>NUCLEOTIDE SEQUENCE</scope>
    <source>
        <strain evidence="1">BPL690</strain>
    </source>
</reference>
<organism evidence="1 2">
    <name type="scientific">Multifurca ochricompacta</name>
    <dbReference type="NCBI Taxonomy" id="376703"/>
    <lineage>
        <taxon>Eukaryota</taxon>
        <taxon>Fungi</taxon>
        <taxon>Dikarya</taxon>
        <taxon>Basidiomycota</taxon>
        <taxon>Agaricomycotina</taxon>
        <taxon>Agaricomycetes</taxon>
        <taxon>Russulales</taxon>
        <taxon>Russulaceae</taxon>
        <taxon>Multifurca</taxon>
    </lineage>
</organism>
<proteinExistence type="predicted"/>
<evidence type="ECO:0000313" key="1">
    <source>
        <dbReference type="EMBL" id="KAI0290266.1"/>
    </source>
</evidence>
<accession>A0AAD4LUW1</accession>
<name>A0AAD4LUW1_9AGAM</name>
<sequence length="82" mass="8850">MTAPTQQLPSWLSLSTSLATNAAGQPTATFTTLLTLPLTYFGPSVSFFPYFSNTSSGARDCPLYYPQGRDCQSLRACTQPCC</sequence>
<protein>
    <submittedName>
        <fullName evidence="1">Uncharacterized protein</fullName>
    </submittedName>
</protein>